<dbReference type="EMBL" id="DSEE01000239">
    <property type="protein sequence ID" value="HER40218.1"/>
    <property type="molecule type" value="Genomic_DNA"/>
</dbReference>
<evidence type="ECO:0000313" key="1">
    <source>
        <dbReference type="EMBL" id="HER40218.1"/>
    </source>
</evidence>
<dbReference type="PANTHER" id="PTHR36455:SF1">
    <property type="entry name" value="BLR8292 PROTEIN"/>
    <property type="match status" value="1"/>
</dbReference>
<comment type="caution">
    <text evidence="1">The sequence shown here is derived from an EMBL/GenBank/DDBJ whole genome shotgun (WGS) entry which is preliminary data.</text>
</comment>
<name>A0A7C2M5K8_9FLAO</name>
<gene>
    <name evidence="1" type="ORF">ENO10_03265</name>
</gene>
<accession>A0A7C2M5K8</accession>
<proteinExistence type="predicted"/>
<protein>
    <submittedName>
        <fullName evidence="1">Transposase</fullName>
    </submittedName>
</protein>
<dbReference type="NCBIfam" id="NF033819">
    <property type="entry name" value="IS66_TnpB"/>
    <property type="match status" value="1"/>
</dbReference>
<organism evidence="1">
    <name type="scientific">Salinimicrobium catena</name>
    <dbReference type="NCBI Taxonomy" id="390640"/>
    <lineage>
        <taxon>Bacteria</taxon>
        <taxon>Pseudomonadati</taxon>
        <taxon>Bacteroidota</taxon>
        <taxon>Flavobacteriia</taxon>
        <taxon>Flavobacteriales</taxon>
        <taxon>Flavobacteriaceae</taxon>
        <taxon>Salinimicrobium</taxon>
    </lineage>
</organism>
<dbReference type="InterPro" id="IPR008878">
    <property type="entry name" value="Transposase_IS66_Orf2"/>
</dbReference>
<reference evidence="1" key="1">
    <citation type="journal article" date="2020" name="mSystems">
        <title>Genome- and Community-Level Interaction Insights into Carbon Utilization and Element Cycling Functions of Hydrothermarchaeota in Hydrothermal Sediment.</title>
        <authorList>
            <person name="Zhou Z."/>
            <person name="Liu Y."/>
            <person name="Xu W."/>
            <person name="Pan J."/>
            <person name="Luo Z.H."/>
            <person name="Li M."/>
        </authorList>
    </citation>
    <scope>NUCLEOTIDE SEQUENCE [LARGE SCALE GENOMIC DNA]</scope>
    <source>
        <strain evidence="1">SpSt-1235</strain>
    </source>
</reference>
<dbReference type="Pfam" id="PF05717">
    <property type="entry name" value="TnpB_IS66"/>
    <property type="match status" value="1"/>
</dbReference>
<sequence>MFSLVSSHKYYLHAGATDMRKSFDSLCGLIQSNAGRNPTGGEVYIFINRYRNRIKLLHWENGGFVLYYKRLESGTLELPDVDGKTKSVQVSWSTLVMMIEGISLEKSKKRRRYFTNNLHADS</sequence>
<dbReference type="AlphaFoldDB" id="A0A7C2M5K8"/>
<dbReference type="PANTHER" id="PTHR36455">
    <property type="match status" value="1"/>
</dbReference>
<dbReference type="Proteomes" id="UP000885753">
    <property type="component" value="Unassembled WGS sequence"/>
</dbReference>